<reference evidence="1" key="1">
    <citation type="submission" date="2014-05" db="EMBL/GenBank/DDBJ databases">
        <title>The transcriptome of the halophilic microalga Tetraselmis sp. GSL018 isolated from the Great Salt Lake, Utah.</title>
        <authorList>
            <person name="Jinkerson R.E."/>
            <person name="D'Adamo S."/>
            <person name="Posewitz M.C."/>
        </authorList>
    </citation>
    <scope>NUCLEOTIDE SEQUENCE</scope>
    <source>
        <strain evidence="1">GSL018</strain>
    </source>
</reference>
<gene>
    <name evidence="1" type="ORF">TSPGSL018_24581</name>
</gene>
<sequence length="98" mass="10649">AVLTVTSWGPYVVTGGEDGNVRFFDPQMRLMAWFEEMAAGSVTSISFSSVLPSSSMPSGEIAHFQVPFFVIGTQDSKIHRVDSRAFEDPSISPMSTSI</sequence>
<feature type="non-terminal residue" evidence="1">
    <location>
        <position position="98"/>
    </location>
</feature>
<protein>
    <submittedName>
        <fullName evidence="1">Uncharacterized protein</fullName>
    </submittedName>
</protein>
<accession>A0A061QUI9</accession>
<organism evidence="1">
    <name type="scientific">Tetraselmis sp. GSL018</name>
    <dbReference type="NCBI Taxonomy" id="582737"/>
    <lineage>
        <taxon>Eukaryota</taxon>
        <taxon>Viridiplantae</taxon>
        <taxon>Chlorophyta</taxon>
        <taxon>core chlorophytes</taxon>
        <taxon>Chlorodendrophyceae</taxon>
        <taxon>Chlorodendrales</taxon>
        <taxon>Chlorodendraceae</taxon>
        <taxon>Tetraselmis</taxon>
    </lineage>
</organism>
<feature type="non-terminal residue" evidence="1">
    <location>
        <position position="1"/>
    </location>
</feature>
<dbReference type="Gene3D" id="2.130.10.10">
    <property type="entry name" value="YVTN repeat-like/Quinoprotein amine dehydrogenase"/>
    <property type="match status" value="1"/>
</dbReference>
<dbReference type="InterPro" id="IPR036322">
    <property type="entry name" value="WD40_repeat_dom_sf"/>
</dbReference>
<dbReference type="EMBL" id="GBEZ01025047">
    <property type="protein sequence ID" value="JAC62001.1"/>
    <property type="molecule type" value="Transcribed_RNA"/>
</dbReference>
<evidence type="ECO:0000313" key="1">
    <source>
        <dbReference type="EMBL" id="JAC62001.1"/>
    </source>
</evidence>
<proteinExistence type="predicted"/>
<dbReference type="AlphaFoldDB" id="A0A061QUI9"/>
<dbReference type="InterPro" id="IPR015943">
    <property type="entry name" value="WD40/YVTN_repeat-like_dom_sf"/>
</dbReference>
<name>A0A061QUI9_9CHLO</name>
<dbReference type="SUPFAM" id="SSF50978">
    <property type="entry name" value="WD40 repeat-like"/>
    <property type="match status" value="1"/>
</dbReference>